<sequence>MYTFSRKNMIQNDGNGKEMVLQEKEMFFLVLLRGKIL</sequence>
<dbReference type="EMBL" id="AFEU01000001">
    <property type="protein sequence ID" value="EIJ82122.1"/>
    <property type="molecule type" value="Genomic_DNA"/>
</dbReference>
<organism evidence="1 2">
    <name type="scientific">Bacillus methanolicus PB1</name>
    <dbReference type="NCBI Taxonomy" id="997296"/>
    <lineage>
        <taxon>Bacteria</taxon>
        <taxon>Bacillati</taxon>
        <taxon>Bacillota</taxon>
        <taxon>Bacilli</taxon>
        <taxon>Bacillales</taxon>
        <taxon>Bacillaceae</taxon>
        <taxon>Bacillus</taxon>
    </lineage>
</organism>
<comment type="caution">
    <text evidence="1">The sequence shown here is derived from an EMBL/GenBank/DDBJ whole genome shotgun (WGS) entry which is preliminary data.</text>
</comment>
<keyword evidence="2" id="KW-1185">Reference proteome</keyword>
<dbReference type="STRING" id="997296.PB1_04270"/>
<gene>
    <name evidence="1" type="ORF">PB1_04270</name>
</gene>
<dbReference type="AlphaFoldDB" id="I3E6K1"/>
<reference evidence="1 2" key="1">
    <citation type="journal article" date="2012" name="Appl. Environ. Microbiol.">
        <title>Genome Sequence of Thermotolerant Bacillus methanolicus: Features and Regulation Related to Methylotrophy and Production of L-Lysine and L-Glutamate from Methanol.</title>
        <authorList>
            <person name="Heggeset T.M."/>
            <person name="Krog A."/>
            <person name="Balzer S."/>
            <person name="Wentzel A."/>
            <person name="Ellingsen T.E."/>
            <person name="Brautaset T."/>
        </authorList>
    </citation>
    <scope>NUCLEOTIDE SEQUENCE [LARGE SCALE GENOMIC DNA]</scope>
    <source>
        <strain evidence="1 2">PB1</strain>
    </source>
</reference>
<accession>I3E6K1</accession>
<protein>
    <submittedName>
        <fullName evidence="1">Uncharacterized protein</fullName>
    </submittedName>
</protein>
<proteinExistence type="predicted"/>
<evidence type="ECO:0000313" key="2">
    <source>
        <dbReference type="Proteomes" id="UP000010523"/>
    </source>
</evidence>
<dbReference type="Proteomes" id="UP000010523">
    <property type="component" value="Unassembled WGS sequence"/>
</dbReference>
<name>I3E6K1_BACMT</name>
<evidence type="ECO:0000313" key="1">
    <source>
        <dbReference type="EMBL" id="EIJ82122.1"/>
    </source>
</evidence>